<evidence type="ECO:0000259" key="1">
    <source>
        <dbReference type="PROSITE" id="PS50280"/>
    </source>
</evidence>
<reference evidence="2" key="1">
    <citation type="submission" date="2018-06" db="EMBL/GenBank/DDBJ databases">
        <authorList>
            <person name="Zhirakovskaya E."/>
        </authorList>
    </citation>
    <scope>NUCLEOTIDE SEQUENCE</scope>
</reference>
<dbReference type="Gene3D" id="2.170.270.10">
    <property type="entry name" value="SET domain"/>
    <property type="match status" value="1"/>
</dbReference>
<name>A0A3B1A3F9_9ZZZZ</name>
<dbReference type="CDD" id="cd08161">
    <property type="entry name" value="SET"/>
    <property type="match status" value="1"/>
</dbReference>
<organism evidence="2">
    <name type="scientific">hydrothermal vent metagenome</name>
    <dbReference type="NCBI Taxonomy" id="652676"/>
    <lineage>
        <taxon>unclassified sequences</taxon>
        <taxon>metagenomes</taxon>
        <taxon>ecological metagenomes</taxon>
    </lineage>
</organism>
<accession>A0A3B1A3F9</accession>
<feature type="domain" description="SET" evidence="1">
    <location>
        <begin position="3"/>
        <end position="95"/>
    </location>
</feature>
<dbReference type="InterPro" id="IPR001214">
    <property type="entry name" value="SET_dom"/>
</dbReference>
<dbReference type="SUPFAM" id="SSF82199">
    <property type="entry name" value="SET domain"/>
    <property type="match status" value="1"/>
</dbReference>
<proteinExistence type="predicted"/>
<evidence type="ECO:0000313" key="2">
    <source>
        <dbReference type="EMBL" id="VAW94127.1"/>
    </source>
</evidence>
<dbReference type="PROSITE" id="PS50280">
    <property type="entry name" value="SET"/>
    <property type="match status" value="1"/>
</dbReference>
<dbReference type="Pfam" id="PF00856">
    <property type="entry name" value="SET"/>
    <property type="match status" value="1"/>
</dbReference>
<dbReference type="AlphaFoldDB" id="A0A3B1A3F9"/>
<protein>
    <recommendedName>
        <fullName evidence="1">SET domain-containing protein</fullName>
    </recommendedName>
</protein>
<sequence length="96" mass="10928">MKKQVYVDDSPIHGKGLFAKCDIPKGSVIGVVKGVKAKRDGPYVLWLSEDEGIRVRCDLRFINHSKRPNAAYYDTLEVIALRDIPRGKEITHNYEQ</sequence>
<gene>
    <name evidence="2" type="ORF">MNBD_GAMMA20-493</name>
</gene>
<dbReference type="SMART" id="SM00317">
    <property type="entry name" value="SET"/>
    <property type="match status" value="1"/>
</dbReference>
<dbReference type="EMBL" id="UOFU01000044">
    <property type="protein sequence ID" value="VAW94127.1"/>
    <property type="molecule type" value="Genomic_DNA"/>
</dbReference>
<dbReference type="InterPro" id="IPR046341">
    <property type="entry name" value="SET_dom_sf"/>
</dbReference>